<evidence type="ECO:0000256" key="3">
    <source>
        <dbReference type="ARBA" id="ARBA00022989"/>
    </source>
</evidence>
<evidence type="ECO:0000256" key="5">
    <source>
        <dbReference type="SAM" id="Phobius"/>
    </source>
</evidence>
<keyword evidence="8" id="KW-1185">Reference proteome</keyword>
<comment type="caution">
    <text evidence="7">The sequence shown here is derived from an EMBL/GenBank/DDBJ whole genome shotgun (WGS) entry which is preliminary data.</text>
</comment>
<feature type="transmembrane region" description="Helical" evidence="5">
    <location>
        <begin position="177"/>
        <end position="198"/>
    </location>
</feature>
<evidence type="ECO:0000256" key="1">
    <source>
        <dbReference type="ARBA" id="ARBA00004141"/>
    </source>
</evidence>
<gene>
    <name evidence="7" type="ORF">BWD09_01125</name>
</gene>
<dbReference type="Pfam" id="PF13515">
    <property type="entry name" value="FUSC_2"/>
    <property type="match status" value="1"/>
</dbReference>
<dbReference type="EMBL" id="MTBO01000001">
    <property type="protein sequence ID" value="OSI18885.1"/>
    <property type="molecule type" value="Genomic_DNA"/>
</dbReference>
<evidence type="ECO:0000313" key="7">
    <source>
        <dbReference type="EMBL" id="OSI18885.1"/>
    </source>
</evidence>
<evidence type="ECO:0000313" key="8">
    <source>
        <dbReference type="Proteomes" id="UP000193118"/>
    </source>
</evidence>
<dbReference type="InterPro" id="IPR049453">
    <property type="entry name" value="Memb_transporter_dom"/>
</dbReference>
<keyword evidence="2 5" id="KW-0812">Transmembrane</keyword>
<dbReference type="STRING" id="194197.BWD09_01125"/>
<dbReference type="Proteomes" id="UP000193118">
    <property type="component" value="Unassembled WGS sequence"/>
</dbReference>
<evidence type="ECO:0000256" key="4">
    <source>
        <dbReference type="ARBA" id="ARBA00023136"/>
    </source>
</evidence>
<feature type="transmembrane region" description="Helical" evidence="5">
    <location>
        <begin position="304"/>
        <end position="323"/>
    </location>
</feature>
<feature type="transmembrane region" description="Helical" evidence="5">
    <location>
        <begin position="272"/>
        <end position="292"/>
    </location>
</feature>
<comment type="subcellular location">
    <subcellularLocation>
        <location evidence="1">Membrane</location>
        <topology evidence="1">Multi-pass membrane protein</topology>
    </subcellularLocation>
</comment>
<feature type="domain" description="Integral membrane bound transporter" evidence="6">
    <location>
        <begin position="191"/>
        <end position="314"/>
    </location>
</feature>
<evidence type="ECO:0000259" key="6">
    <source>
        <dbReference type="Pfam" id="PF13515"/>
    </source>
</evidence>
<name>A0A1X3DGI2_9NEIS</name>
<sequence>MQQHGWPGQIYYQQAWLGAPALLLVLLLAAEWDDKAVMVMAGAAFSTAFGAAHALGRFRWGAMAAACAGMALAGVIGSLIGGHGLPAFAVVALLTAVCAALSSYNSSWWWVTLQTVCAYLIAGYYPSDWQAALQRGGLMLAGGGIQILFTALTARFFTRHSPPLPAKPAQRLPANMLWRFSLAAAVAVTAALWMARHIGLSNDYWAAIAAVMILRPEAAATVSRSLHRMIGTVAGCSLATLTVYLLHDSLPLMMLATTVSAATALAVQRAQYALLTAAISATIVFLFAIGHGDPLAATEHRIEATLLGGATALVSGWLFGILGHNEKDRDSGQ</sequence>
<dbReference type="AlphaFoldDB" id="A0A1X3DGI2"/>
<feature type="transmembrane region" description="Helical" evidence="5">
    <location>
        <begin position="36"/>
        <end position="55"/>
    </location>
</feature>
<feature type="transmembrane region" description="Helical" evidence="5">
    <location>
        <begin position="62"/>
        <end position="79"/>
    </location>
</feature>
<dbReference type="GO" id="GO:0016020">
    <property type="term" value="C:membrane"/>
    <property type="evidence" value="ECO:0007669"/>
    <property type="project" value="UniProtKB-SubCell"/>
</dbReference>
<feature type="transmembrane region" description="Helical" evidence="5">
    <location>
        <begin position="85"/>
        <end position="101"/>
    </location>
</feature>
<feature type="transmembrane region" description="Helical" evidence="5">
    <location>
        <begin position="12"/>
        <end position="30"/>
    </location>
</feature>
<evidence type="ECO:0000256" key="2">
    <source>
        <dbReference type="ARBA" id="ARBA00022692"/>
    </source>
</evidence>
<keyword evidence="4 5" id="KW-0472">Membrane</keyword>
<organism evidence="7 8">
    <name type="scientific">Neisseria dentiae</name>
    <dbReference type="NCBI Taxonomy" id="194197"/>
    <lineage>
        <taxon>Bacteria</taxon>
        <taxon>Pseudomonadati</taxon>
        <taxon>Pseudomonadota</taxon>
        <taxon>Betaproteobacteria</taxon>
        <taxon>Neisseriales</taxon>
        <taxon>Neisseriaceae</taxon>
        <taxon>Neisseria</taxon>
    </lineage>
</organism>
<proteinExistence type="predicted"/>
<feature type="transmembrane region" description="Helical" evidence="5">
    <location>
        <begin position="252"/>
        <end position="267"/>
    </location>
</feature>
<keyword evidence="3 5" id="KW-1133">Transmembrane helix</keyword>
<feature type="transmembrane region" description="Helical" evidence="5">
    <location>
        <begin position="137"/>
        <end position="157"/>
    </location>
</feature>
<protein>
    <recommendedName>
        <fullName evidence="6">Integral membrane bound transporter domain-containing protein</fullName>
    </recommendedName>
</protein>
<reference evidence="8" key="1">
    <citation type="submission" date="2017-01" db="EMBL/GenBank/DDBJ databases">
        <authorList>
            <person name="Wolfgang W.J."/>
            <person name="Cole J."/>
            <person name="Wroblewski D."/>
            <person name="Mcginnis J."/>
            <person name="Musser K.A."/>
        </authorList>
    </citation>
    <scope>NUCLEOTIDE SEQUENCE [LARGE SCALE GENOMIC DNA]</scope>
    <source>
        <strain evidence="8">DSM 19151</strain>
    </source>
</reference>
<accession>A0A1X3DGI2</accession>